<feature type="region of interest" description="Disordered" evidence="1">
    <location>
        <begin position="1"/>
        <end position="20"/>
    </location>
</feature>
<dbReference type="OrthoDB" id="10573034at2759"/>
<evidence type="ECO:0000313" key="3">
    <source>
        <dbReference type="Proteomes" id="UP000887116"/>
    </source>
</evidence>
<protein>
    <submittedName>
        <fullName evidence="2">Uncharacterized protein</fullName>
    </submittedName>
</protein>
<name>A0A8X6HC92_TRICU</name>
<comment type="caution">
    <text evidence="2">The sequence shown here is derived from an EMBL/GenBank/DDBJ whole genome shotgun (WGS) entry which is preliminary data.</text>
</comment>
<reference evidence="2" key="1">
    <citation type="submission" date="2020-07" db="EMBL/GenBank/DDBJ databases">
        <title>Multicomponent nature underlies the extraordinary mechanical properties of spider dragline silk.</title>
        <authorList>
            <person name="Kono N."/>
            <person name="Nakamura H."/>
            <person name="Mori M."/>
            <person name="Yoshida Y."/>
            <person name="Ohtoshi R."/>
            <person name="Malay A.D."/>
            <person name="Moran D.A.P."/>
            <person name="Tomita M."/>
            <person name="Numata K."/>
            <person name="Arakawa K."/>
        </authorList>
    </citation>
    <scope>NUCLEOTIDE SEQUENCE</scope>
</reference>
<accession>A0A8X6HC92</accession>
<feature type="compositionally biased region" description="Basic and acidic residues" evidence="1">
    <location>
        <begin position="1"/>
        <end position="15"/>
    </location>
</feature>
<organism evidence="2 3">
    <name type="scientific">Trichonephila clavata</name>
    <name type="common">Joro spider</name>
    <name type="synonym">Nephila clavata</name>
    <dbReference type="NCBI Taxonomy" id="2740835"/>
    <lineage>
        <taxon>Eukaryota</taxon>
        <taxon>Metazoa</taxon>
        <taxon>Ecdysozoa</taxon>
        <taxon>Arthropoda</taxon>
        <taxon>Chelicerata</taxon>
        <taxon>Arachnida</taxon>
        <taxon>Araneae</taxon>
        <taxon>Araneomorphae</taxon>
        <taxon>Entelegynae</taxon>
        <taxon>Araneoidea</taxon>
        <taxon>Nephilidae</taxon>
        <taxon>Trichonephila</taxon>
    </lineage>
</organism>
<feature type="region of interest" description="Disordered" evidence="1">
    <location>
        <begin position="54"/>
        <end position="96"/>
    </location>
</feature>
<evidence type="ECO:0000256" key="1">
    <source>
        <dbReference type="SAM" id="MobiDB-lite"/>
    </source>
</evidence>
<dbReference type="AlphaFoldDB" id="A0A8X6HC92"/>
<feature type="compositionally biased region" description="Basic and acidic residues" evidence="1">
    <location>
        <begin position="65"/>
        <end position="90"/>
    </location>
</feature>
<gene>
    <name evidence="2" type="ORF">TNCT_173751</name>
</gene>
<proteinExistence type="predicted"/>
<sequence>MKNFHSTKDQLRAENAELETEQQTFLGEIELISCPIVNCPTHTFKTDQNVRTQLDLNNKSTTNENKAKDNPKLKNHDKDDPIVKSNENVKTRNKIK</sequence>
<dbReference type="EMBL" id="BMAO01002861">
    <property type="protein sequence ID" value="GFQ83844.1"/>
    <property type="molecule type" value="Genomic_DNA"/>
</dbReference>
<feature type="compositionally biased region" description="Polar residues" evidence="1">
    <location>
        <begin position="54"/>
        <end position="64"/>
    </location>
</feature>
<dbReference type="Proteomes" id="UP000887116">
    <property type="component" value="Unassembled WGS sequence"/>
</dbReference>
<keyword evidence="3" id="KW-1185">Reference proteome</keyword>
<evidence type="ECO:0000313" key="2">
    <source>
        <dbReference type="EMBL" id="GFQ83844.1"/>
    </source>
</evidence>